<evidence type="ECO:0000259" key="11">
    <source>
        <dbReference type="PROSITE" id="PS00907"/>
    </source>
</evidence>
<dbReference type="GO" id="GO:0005829">
    <property type="term" value="C:cytosol"/>
    <property type="evidence" value="ECO:0007669"/>
    <property type="project" value="TreeGrafter"/>
</dbReference>
<accession>A0A8E0KL87</accession>
<dbReference type="GO" id="GO:0019353">
    <property type="term" value="P:protoporphyrinogen IX biosynthetic process from glutamate"/>
    <property type="evidence" value="ECO:0007669"/>
    <property type="project" value="TreeGrafter"/>
</dbReference>
<evidence type="ECO:0000256" key="9">
    <source>
        <dbReference type="RuleBase" id="RU004169"/>
    </source>
</evidence>
<evidence type="ECO:0000256" key="2">
    <source>
        <dbReference type="ARBA" id="ARBA00009935"/>
    </source>
</evidence>
<evidence type="ECO:0000313" key="12">
    <source>
        <dbReference type="EMBL" id="GAD58885.1"/>
    </source>
</evidence>
<dbReference type="GO" id="GO:0004853">
    <property type="term" value="F:uroporphyrinogen decarboxylase activity"/>
    <property type="evidence" value="ECO:0007669"/>
    <property type="project" value="UniProtKB-UniRule"/>
</dbReference>
<comment type="subunit">
    <text evidence="7">Homodimer.</text>
</comment>
<keyword evidence="7" id="KW-0963">Cytoplasm</keyword>
<reference evidence="13" key="1">
    <citation type="journal article" date="2013" name="Genome Announc.">
        <title>Draft Genome Sequence of the Dimorphic Prosthecate Bacterium Brevundimonas abyssalis TAR-001T.</title>
        <authorList>
            <person name="Tsubouchi T."/>
            <person name="Nishi S."/>
            <person name="Usui K."/>
            <person name="Shimane Y."/>
            <person name="Takaki Y."/>
            <person name="Maruyama T."/>
            <person name="Hatada Y."/>
        </authorList>
    </citation>
    <scope>NUCLEOTIDE SEQUENCE [LARGE SCALE GENOMIC DNA]</scope>
    <source>
        <strain evidence="13">TAR-001</strain>
    </source>
</reference>
<dbReference type="NCBIfam" id="TIGR01464">
    <property type="entry name" value="hemE"/>
    <property type="match status" value="1"/>
</dbReference>
<dbReference type="Proteomes" id="UP000016569">
    <property type="component" value="Unassembled WGS sequence"/>
</dbReference>
<comment type="caution">
    <text evidence="12">The sequence shown here is derived from an EMBL/GenBank/DDBJ whole genome shotgun (WGS) entry which is preliminary data.</text>
</comment>
<protein>
    <recommendedName>
        <fullName evidence="3 7">Uroporphyrinogen decarboxylase</fullName>
        <shortName evidence="7">UPD</shortName>
        <shortName evidence="7">URO-D</shortName>
        <ecNumber evidence="3 7">4.1.1.37</ecNumber>
    </recommendedName>
</protein>
<dbReference type="Gene3D" id="3.20.20.210">
    <property type="match status" value="1"/>
</dbReference>
<sequence>MASPDPVFLRALRGETLERPPVWFMRQAGRYLPEYRALRARSPDFIAFCLNPEMAAEVTLQPMRRFGFDAAIVFADILLIPRAWGQEVWFEAGEGPRLGALPDVASMRDLAEGAGAALSEVGETLSRVRDALEPERALIGFAGAPWTVATYMLDGEARTIGKGERAQARTYAYAEPEKVDALLDVLVESSAWYLKMQADAGAQALKIFESWAEGLPDDLFDRLVLKPHQKLVARLRELGVTVPLIGFPRGSAALAEGYARDVDVQAVALDTACPLAVGRRVQTIKPIQGALDPLLLRAGGAALDRRVDQLMEAWGQGPWVFNLGHGILPDVPIAHVEQVLRRIGAQ</sequence>
<comment type="pathway">
    <text evidence="1 7 8">Porphyrin-containing compound metabolism; protoporphyrin-IX biosynthesis; coproporphyrinogen-III from 5-aminolevulinate: step 4/4.</text>
</comment>
<feature type="site" description="Transition state stabilizer" evidence="7">
    <location>
        <position position="76"/>
    </location>
</feature>
<dbReference type="InterPro" id="IPR038071">
    <property type="entry name" value="UROD/MetE-like_sf"/>
</dbReference>
<dbReference type="EC" id="4.1.1.37" evidence="3 7"/>
<organism evidence="12 13">
    <name type="scientific">Brevundimonas abyssalis TAR-001</name>
    <dbReference type="NCBI Taxonomy" id="1391729"/>
    <lineage>
        <taxon>Bacteria</taxon>
        <taxon>Pseudomonadati</taxon>
        <taxon>Pseudomonadota</taxon>
        <taxon>Alphaproteobacteria</taxon>
        <taxon>Caulobacterales</taxon>
        <taxon>Caulobacteraceae</taxon>
        <taxon>Brevundimonas</taxon>
    </lineage>
</organism>
<dbReference type="InterPro" id="IPR000257">
    <property type="entry name" value="Uroporphyrinogen_deCOase"/>
</dbReference>
<comment type="subcellular location">
    <subcellularLocation>
        <location evidence="7">Cytoplasm</location>
    </subcellularLocation>
</comment>
<dbReference type="PROSITE" id="PS00906">
    <property type="entry name" value="UROD_1"/>
    <property type="match status" value="1"/>
</dbReference>
<evidence type="ECO:0000256" key="5">
    <source>
        <dbReference type="ARBA" id="ARBA00023239"/>
    </source>
</evidence>
<evidence type="ECO:0000256" key="8">
    <source>
        <dbReference type="RuleBase" id="RU000554"/>
    </source>
</evidence>
<feature type="domain" description="Uroporphyrinogen decarboxylase (URO-D)" evidence="11">
    <location>
        <begin position="139"/>
        <end position="155"/>
    </location>
</feature>
<proteinExistence type="inferred from homology"/>
<comment type="function">
    <text evidence="7">Catalyzes the decarboxylation of four acetate groups of uroporphyrinogen-III to yield coproporphyrinogen-III.</text>
</comment>
<evidence type="ECO:0000256" key="7">
    <source>
        <dbReference type="HAMAP-Rule" id="MF_00218"/>
    </source>
</evidence>
<feature type="binding site" evidence="7">
    <location>
        <position position="325"/>
    </location>
    <ligand>
        <name>substrate</name>
    </ligand>
</feature>
<comment type="caution">
    <text evidence="7">Lacks conserved residue(s) required for the propagation of feature annotation.</text>
</comment>
<feature type="binding site" evidence="7">
    <location>
        <position position="210"/>
    </location>
    <ligand>
        <name>substrate</name>
    </ligand>
</feature>
<dbReference type="UniPathway" id="UPA00251">
    <property type="reaction ID" value="UER00321"/>
</dbReference>
<comment type="catalytic activity">
    <reaction evidence="7 8">
        <text>uroporphyrinogen III + 4 H(+) = coproporphyrinogen III + 4 CO2</text>
        <dbReference type="Rhea" id="RHEA:19865"/>
        <dbReference type="ChEBI" id="CHEBI:15378"/>
        <dbReference type="ChEBI" id="CHEBI:16526"/>
        <dbReference type="ChEBI" id="CHEBI:57308"/>
        <dbReference type="ChEBI" id="CHEBI:57309"/>
        <dbReference type="EC" id="4.1.1.37"/>
    </reaction>
</comment>
<dbReference type="AlphaFoldDB" id="A0A8E0KL87"/>
<name>A0A8E0KL87_9CAUL</name>
<dbReference type="PANTHER" id="PTHR21091:SF169">
    <property type="entry name" value="UROPORPHYRINOGEN DECARBOXYLASE"/>
    <property type="match status" value="1"/>
</dbReference>
<feature type="domain" description="Uroporphyrinogen decarboxylase (URO-D)" evidence="10">
    <location>
        <begin position="21"/>
        <end position="30"/>
    </location>
</feature>
<evidence type="ECO:0000256" key="4">
    <source>
        <dbReference type="ARBA" id="ARBA00022793"/>
    </source>
</evidence>
<comment type="similarity">
    <text evidence="2 7 9">Belongs to the uroporphyrinogen decarboxylase family.</text>
</comment>
<dbReference type="EMBL" id="BATC01000013">
    <property type="protein sequence ID" value="GAD58885.1"/>
    <property type="molecule type" value="Genomic_DNA"/>
</dbReference>
<dbReference type="Pfam" id="PF01208">
    <property type="entry name" value="URO-D"/>
    <property type="match status" value="1"/>
</dbReference>
<dbReference type="PANTHER" id="PTHR21091">
    <property type="entry name" value="METHYLTETRAHYDROFOLATE:HOMOCYSTEINE METHYLTRANSFERASE RELATED"/>
    <property type="match status" value="1"/>
</dbReference>
<gene>
    <name evidence="7" type="primary">hemE</name>
    <name evidence="12" type="ORF">MBEBAB_1135</name>
</gene>
<evidence type="ECO:0000256" key="1">
    <source>
        <dbReference type="ARBA" id="ARBA00004804"/>
    </source>
</evidence>
<evidence type="ECO:0000259" key="10">
    <source>
        <dbReference type="PROSITE" id="PS00906"/>
    </source>
</evidence>
<dbReference type="CDD" id="cd00717">
    <property type="entry name" value="URO-D"/>
    <property type="match status" value="1"/>
</dbReference>
<feature type="binding site" evidence="7">
    <location>
        <begin position="26"/>
        <end position="30"/>
    </location>
    <ligand>
        <name>substrate</name>
    </ligand>
</feature>
<evidence type="ECO:0000256" key="3">
    <source>
        <dbReference type="ARBA" id="ARBA00012288"/>
    </source>
</evidence>
<keyword evidence="5 7" id="KW-0456">Lyase</keyword>
<dbReference type="PROSITE" id="PS00907">
    <property type="entry name" value="UROD_2"/>
    <property type="match status" value="1"/>
</dbReference>
<keyword evidence="13" id="KW-1185">Reference proteome</keyword>
<feature type="binding site" evidence="7">
    <location>
        <position position="151"/>
    </location>
    <ligand>
        <name>substrate</name>
    </ligand>
</feature>
<evidence type="ECO:0000313" key="13">
    <source>
        <dbReference type="Proteomes" id="UP000016569"/>
    </source>
</evidence>
<evidence type="ECO:0000256" key="6">
    <source>
        <dbReference type="ARBA" id="ARBA00023244"/>
    </source>
</evidence>
<dbReference type="SUPFAM" id="SSF51726">
    <property type="entry name" value="UROD/MetE-like"/>
    <property type="match status" value="1"/>
</dbReference>
<keyword evidence="6 7" id="KW-0627">Porphyrin biosynthesis</keyword>
<dbReference type="InterPro" id="IPR006361">
    <property type="entry name" value="Uroporphyrinogen_deCO2ase_HemE"/>
</dbReference>
<keyword evidence="4 7" id="KW-0210">Decarboxylase</keyword>
<feature type="binding site" evidence="7">
    <location>
        <position position="76"/>
    </location>
    <ligand>
        <name>substrate</name>
    </ligand>
</feature>
<dbReference type="HAMAP" id="MF_00218">
    <property type="entry name" value="URO_D"/>
    <property type="match status" value="1"/>
</dbReference>